<dbReference type="InterPro" id="IPR029787">
    <property type="entry name" value="Nucleotide_cyclase"/>
</dbReference>
<dbReference type="CDD" id="cd01949">
    <property type="entry name" value="GGDEF"/>
    <property type="match status" value="1"/>
</dbReference>
<dbReference type="PANTHER" id="PTHR45138:SF24">
    <property type="entry name" value="DIGUANYLATE CYCLASE DGCC-RELATED"/>
    <property type="match status" value="1"/>
</dbReference>
<evidence type="ECO:0000256" key="3">
    <source>
        <dbReference type="ARBA" id="ARBA00022723"/>
    </source>
</evidence>
<reference evidence="7 8" key="1">
    <citation type="submission" date="2020-10" db="EMBL/GenBank/DDBJ databases">
        <title>Connecting structure to function with the recovery of over 1000 high-quality activated sludge metagenome-assembled genomes encoding full-length rRNA genes using long-read sequencing.</title>
        <authorList>
            <person name="Singleton C.M."/>
            <person name="Petriglieri F."/>
            <person name="Kristensen J.M."/>
            <person name="Kirkegaard R.H."/>
            <person name="Michaelsen T.Y."/>
            <person name="Andersen M.H."/>
            <person name="Karst S.M."/>
            <person name="Dueholm M.S."/>
            <person name="Nielsen P.H."/>
            <person name="Albertsen M."/>
        </authorList>
    </citation>
    <scope>NUCLEOTIDE SEQUENCE [LARGE SCALE GENOMIC DNA]</scope>
    <source>
        <strain evidence="7">OdNE_18-Q3-R46-58_MAXAC.008</strain>
    </source>
</reference>
<evidence type="ECO:0000256" key="4">
    <source>
        <dbReference type="ARBA" id="ARBA00023004"/>
    </source>
</evidence>
<organism evidence="7 8">
    <name type="scientific">Candidatus Geothrix odensensis</name>
    <dbReference type="NCBI Taxonomy" id="2954440"/>
    <lineage>
        <taxon>Bacteria</taxon>
        <taxon>Pseudomonadati</taxon>
        <taxon>Acidobacteriota</taxon>
        <taxon>Holophagae</taxon>
        <taxon>Holophagales</taxon>
        <taxon>Holophagaceae</taxon>
        <taxon>Geothrix</taxon>
    </lineage>
</organism>
<dbReference type="InterPro" id="IPR035938">
    <property type="entry name" value="Hemerythrin-like_sf"/>
</dbReference>
<dbReference type="NCBIfam" id="TIGR02481">
    <property type="entry name" value="hemeryth_dom"/>
    <property type="match status" value="1"/>
</dbReference>
<dbReference type="GO" id="GO:0043709">
    <property type="term" value="P:cell adhesion involved in single-species biofilm formation"/>
    <property type="evidence" value="ECO:0007669"/>
    <property type="project" value="TreeGrafter"/>
</dbReference>
<dbReference type="SUPFAM" id="SSF55073">
    <property type="entry name" value="Nucleotide cyclase"/>
    <property type="match status" value="1"/>
</dbReference>
<dbReference type="InterPro" id="IPR000160">
    <property type="entry name" value="GGDEF_dom"/>
</dbReference>
<keyword evidence="4" id="KW-0408">Iron</keyword>
<dbReference type="InterPro" id="IPR012827">
    <property type="entry name" value="Hemerythrin_metal-bd"/>
</dbReference>
<name>A0A936K800_9BACT</name>
<sequence>MSAFQWDKSFLTGLDQVDEQHHALVDLINRFSGLLEAGDISDPRALGRVCEELTQYARYHFTEEQMFMDELGVDSRHVAHHVREHADFFLDLARMRTEVSAGAPEAARHLLEFLVHWLAAHILGSDQAMARQIAAMSAGRSPAEAFAAEERAMDGATGILLRSLEGLIMLVSERSRQLAELNDSLENRVFRRTQELSLVNERLSGTVKRLEAEQQETRRLSLELGEANRQLEGYAMIDRLTGLPNLQYAMNRLTAEIAAARHFGQPLGVAIFAAEGFKAVNEAQGHAAGDEIIMSLGVLLRMAFRQHDVVCHVGVEEFLVICPLTGHAEVVKLLDRVRAALPGLEVRVGDGVWKGPVSAGIAELGPGVDTVKKLIQAATTRRWPLEPGVPA</sequence>
<evidence type="ECO:0000313" key="8">
    <source>
        <dbReference type="Proteomes" id="UP000709959"/>
    </source>
</evidence>
<dbReference type="GO" id="GO:0052621">
    <property type="term" value="F:diguanylate cyclase activity"/>
    <property type="evidence" value="ECO:0007669"/>
    <property type="project" value="UniProtKB-EC"/>
</dbReference>
<dbReference type="EC" id="2.7.7.65" evidence="2"/>
<feature type="domain" description="GGDEF" evidence="6">
    <location>
        <begin position="265"/>
        <end position="391"/>
    </location>
</feature>
<comment type="similarity">
    <text evidence="1">Belongs to the hemerythrin family.</text>
</comment>
<feature type="coiled-coil region" evidence="5">
    <location>
        <begin position="200"/>
        <end position="230"/>
    </location>
</feature>
<evidence type="ECO:0000256" key="2">
    <source>
        <dbReference type="ARBA" id="ARBA00012528"/>
    </source>
</evidence>
<keyword evidence="3" id="KW-0479">Metal-binding</keyword>
<gene>
    <name evidence="7" type="ORF">IPN91_13955</name>
</gene>
<proteinExistence type="inferred from homology"/>
<dbReference type="PANTHER" id="PTHR45138">
    <property type="entry name" value="REGULATORY COMPONENTS OF SENSORY TRANSDUCTION SYSTEM"/>
    <property type="match status" value="1"/>
</dbReference>
<dbReference type="GO" id="GO:0046872">
    <property type="term" value="F:metal ion binding"/>
    <property type="evidence" value="ECO:0007669"/>
    <property type="project" value="UniProtKB-KW"/>
</dbReference>
<comment type="caution">
    <text evidence="7">The sequence shown here is derived from an EMBL/GenBank/DDBJ whole genome shotgun (WGS) entry which is preliminary data.</text>
</comment>
<dbReference type="InterPro" id="IPR012312">
    <property type="entry name" value="Hemerythrin-like"/>
</dbReference>
<keyword evidence="5" id="KW-0175">Coiled coil</keyword>
<dbReference type="Pfam" id="PF00990">
    <property type="entry name" value="GGDEF"/>
    <property type="match status" value="1"/>
</dbReference>
<evidence type="ECO:0000313" key="7">
    <source>
        <dbReference type="EMBL" id="MBK8573695.1"/>
    </source>
</evidence>
<evidence type="ECO:0000256" key="5">
    <source>
        <dbReference type="SAM" id="Coils"/>
    </source>
</evidence>
<dbReference type="PROSITE" id="PS50887">
    <property type="entry name" value="GGDEF"/>
    <property type="match status" value="1"/>
</dbReference>
<evidence type="ECO:0000256" key="1">
    <source>
        <dbReference type="ARBA" id="ARBA00010587"/>
    </source>
</evidence>
<dbReference type="AlphaFoldDB" id="A0A936K800"/>
<dbReference type="GO" id="GO:1902201">
    <property type="term" value="P:negative regulation of bacterial-type flagellum-dependent cell motility"/>
    <property type="evidence" value="ECO:0007669"/>
    <property type="project" value="TreeGrafter"/>
</dbReference>
<dbReference type="GO" id="GO:0005886">
    <property type="term" value="C:plasma membrane"/>
    <property type="evidence" value="ECO:0007669"/>
    <property type="project" value="TreeGrafter"/>
</dbReference>
<dbReference type="Pfam" id="PF01814">
    <property type="entry name" value="Hemerythrin"/>
    <property type="match status" value="1"/>
</dbReference>
<dbReference type="SUPFAM" id="SSF47188">
    <property type="entry name" value="Hemerythrin-like"/>
    <property type="match status" value="1"/>
</dbReference>
<dbReference type="EMBL" id="JADKCH010000027">
    <property type="protein sequence ID" value="MBK8573695.1"/>
    <property type="molecule type" value="Genomic_DNA"/>
</dbReference>
<protein>
    <recommendedName>
        <fullName evidence="2">diguanylate cyclase</fullName>
        <ecNumber evidence="2">2.7.7.65</ecNumber>
    </recommendedName>
</protein>
<dbReference type="Proteomes" id="UP000709959">
    <property type="component" value="Unassembled WGS sequence"/>
</dbReference>
<dbReference type="SMART" id="SM00267">
    <property type="entry name" value="GGDEF"/>
    <property type="match status" value="1"/>
</dbReference>
<dbReference type="InterPro" id="IPR043128">
    <property type="entry name" value="Rev_trsase/Diguanyl_cyclase"/>
</dbReference>
<evidence type="ECO:0000259" key="6">
    <source>
        <dbReference type="PROSITE" id="PS50887"/>
    </source>
</evidence>
<dbReference type="InterPro" id="IPR050469">
    <property type="entry name" value="Diguanylate_Cyclase"/>
</dbReference>
<accession>A0A936K800</accession>
<dbReference type="Gene3D" id="3.30.70.270">
    <property type="match status" value="1"/>
</dbReference>
<dbReference type="NCBIfam" id="NF033749">
    <property type="entry name" value="bact_hemeryth"/>
    <property type="match status" value="1"/>
</dbReference>
<dbReference type="Gene3D" id="1.20.120.50">
    <property type="entry name" value="Hemerythrin-like"/>
    <property type="match status" value="1"/>
</dbReference>
<dbReference type="CDD" id="cd12107">
    <property type="entry name" value="Hemerythrin"/>
    <property type="match status" value="1"/>
</dbReference>
<dbReference type="NCBIfam" id="TIGR00254">
    <property type="entry name" value="GGDEF"/>
    <property type="match status" value="1"/>
</dbReference>